<accession>A0ABQ1UXJ9</accession>
<dbReference type="EMBL" id="BMHT01000012">
    <property type="protein sequence ID" value="GGF27713.1"/>
    <property type="molecule type" value="Genomic_DNA"/>
</dbReference>
<comment type="caution">
    <text evidence="1">The sequence shown here is derived from an EMBL/GenBank/DDBJ whole genome shotgun (WGS) entry which is preliminary data.</text>
</comment>
<dbReference type="Gene3D" id="1.10.530.10">
    <property type="match status" value="1"/>
</dbReference>
<proteinExistence type="predicted"/>
<sequence>MKFDHKTLFDLYREQAHLRFTQSQIDGIEHLLDFVEHDPGLTDMRWVAYMLATVKHECADTWQPIEERGSETYFQRYEPATNTGRVLGNVEKGDGARYKGRGYVQLTGRANYRQFGRRLSLGLEQKPELALDPEVSYRIASLGMRQGLFTGKALEHYLHGPVTDYRNARRIINGVDRADIIARYAAKMEVGLRQAQIS</sequence>
<dbReference type="RefSeq" id="WP_188816278.1">
    <property type="nucleotide sequence ID" value="NZ_BMHT01000012.1"/>
</dbReference>
<keyword evidence="2" id="KW-1185">Reference proteome</keyword>
<organism evidence="1 2">
    <name type="scientific">Hymenobacter cavernae</name>
    <dbReference type="NCBI Taxonomy" id="2044852"/>
    <lineage>
        <taxon>Bacteria</taxon>
        <taxon>Pseudomonadati</taxon>
        <taxon>Bacteroidota</taxon>
        <taxon>Cytophagia</taxon>
        <taxon>Cytophagales</taxon>
        <taxon>Hymenobacteraceae</taxon>
        <taxon>Hymenobacter</taxon>
    </lineage>
</organism>
<dbReference type="InterPro" id="IPR023346">
    <property type="entry name" value="Lysozyme-like_dom_sf"/>
</dbReference>
<dbReference type="Proteomes" id="UP000632273">
    <property type="component" value="Unassembled WGS sequence"/>
</dbReference>
<evidence type="ECO:0000313" key="2">
    <source>
        <dbReference type="Proteomes" id="UP000632273"/>
    </source>
</evidence>
<gene>
    <name evidence="1" type="ORF">GCM10011383_44250</name>
</gene>
<evidence type="ECO:0000313" key="1">
    <source>
        <dbReference type="EMBL" id="GGF27713.1"/>
    </source>
</evidence>
<protein>
    <submittedName>
        <fullName evidence="1">Chitinase</fullName>
    </submittedName>
</protein>
<name>A0ABQ1UXJ9_9BACT</name>
<dbReference type="SUPFAM" id="SSF53955">
    <property type="entry name" value="Lysozyme-like"/>
    <property type="match status" value="1"/>
</dbReference>
<reference evidence="2" key="1">
    <citation type="journal article" date="2019" name="Int. J. Syst. Evol. Microbiol.">
        <title>The Global Catalogue of Microorganisms (GCM) 10K type strain sequencing project: providing services to taxonomists for standard genome sequencing and annotation.</title>
        <authorList>
            <consortium name="The Broad Institute Genomics Platform"/>
            <consortium name="The Broad Institute Genome Sequencing Center for Infectious Disease"/>
            <person name="Wu L."/>
            <person name="Ma J."/>
        </authorList>
    </citation>
    <scope>NUCLEOTIDE SEQUENCE [LARGE SCALE GENOMIC DNA]</scope>
    <source>
        <strain evidence="2">CGMCC 1.15197</strain>
    </source>
</reference>